<dbReference type="Proteomes" id="UP001595791">
    <property type="component" value="Unassembled WGS sequence"/>
</dbReference>
<name>A0ABV8MXU8_9NEIS</name>
<gene>
    <name evidence="6" type="ORF">ACFOW7_19650</name>
</gene>
<dbReference type="GO" id="GO:0061542">
    <property type="term" value="F:3-demethylubiquinol 3-O-methyltransferase activity"/>
    <property type="evidence" value="ECO:0007669"/>
    <property type="project" value="UniProtKB-EC"/>
</dbReference>
<proteinExistence type="predicted"/>
<dbReference type="GO" id="GO:0032259">
    <property type="term" value="P:methylation"/>
    <property type="evidence" value="ECO:0007669"/>
    <property type="project" value="UniProtKB-KW"/>
</dbReference>
<evidence type="ECO:0000313" key="7">
    <source>
        <dbReference type="Proteomes" id="UP001595791"/>
    </source>
</evidence>
<organism evidence="6 7">
    <name type="scientific">Chitinimonas lacunae</name>
    <dbReference type="NCBI Taxonomy" id="1963018"/>
    <lineage>
        <taxon>Bacteria</taxon>
        <taxon>Pseudomonadati</taxon>
        <taxon>Pseudomonadota</taxon>
        <taxon>Betaproteobacteria</taxon>
        <taxon>Neisseriales</taxon>
        <taxon>Chitinibacteraceae</taxon>
        <taxon>Chitinimonas</taxon>
    </lineage>
</organism>
<keyword evidence="4" id="KW-0472">Membrane</keyword>
<dbReference type="PANTHER" id="PTHR13610">
    <property type="entry name" value="METHYLTRANSFERASE DOMAIN-CONTAINING PROTEIN"/>
    <property type="match status" value="1"/>
</dbReference>
<dbReference type="SUPFAM" id="SSF53335">
    <property type="entry name" value="S-adenosyl-L-methionine-dependent methyltransferases"/>
    <property type="match status" value="1"/>
</dbReference>
<feature type="domain" description="Methyltransferase" evidence="5">
    <location>
        <begin position="119"/>
        <end position="204"/>
    </location>
</feature>
<comment type="caution">
    <text evidence="6">The sequence shown here is derived from an EMBL/GenBank/DDBJ whole genome shotgun (WGS) entry which is preliminary data.</text>
</comment>
<protein>
    <submittedName>
        <fullName evidence="6">Class I SAM-dependent methyltransferase</fullName>
        <ecNumber evidence="6">2.1.1.222</ecNumber>
        <ecNumber evidence="6">2.1.1.64</ecNumber>
    </submittedName>
</protein>
<dbReference type="EC" id="2.1.1.64" evidence="6"/>
<keyword evidence="4" id="KW-1133">Transmembrane helix</keyword>
<dbReference type="Pfam" id="PF13649">
    <property type="entry name" value="Methyltransf_25"/>
    <property type="match status" value="1"/>
</dbReference>
<evidence type="ECO:0000256" key="4">
    <source>
        <dbReference type="SAM" id="Phobius"/>
    </source>
</evidence>
<keyword evidence="7" id="KW-1185">Reference proteome</keyword>
<accession>A0ABV8MXU8</accession>
<dbReference type="EC" id="2.1.1.222" evidence="6"/>
<sequence length="239" mass="26589">MSPVALALPVQLGAAALALLLVKLFGLAPAWWLAWQPVLALGLALLARQPLWWWPIHLGFAPALAWALARDWSPWWYLTAFGLAFLIFGPVARSRVPLYLSNRRALGELASRIPPGARVLDVGAGTGTVLAWLARRGVQVDGIEHAWVPWAIGRLRLLGQRGARLLYGDWGRYSFADYDIVYAFLSPAAMESLWHKVRRELRPGALLISNSFAVPGVPADEVIELDDWKGARLYLWRMP</sequence>
<dbReference type="Gene3D" id="3.40.50.150">
    <property type="entry name" value="Vaccinia Virus protein VP39"/>
    <property type="match status" value="1"/>
</dbReference>
<evidence type="ECO:0000259" key="5">
    <source>
        <dbReference type="Pfam" id="PF13649"/>
    </source>
</evidence>
<dbReference type="GO" id="GO:0102208">
    <property type="term" value="F:2-polyprenyl-6-hydroxyphenol methylase activity"/>
    <property type="evidence" value="ECO:0007669"/>
    <property type="project" value="UniProtKB-EC"/>
</dbReference>
<dbReference type="InterPro" id="IPR041698">
    <property type="entry name" value="Methyltransf_25"/>
</dbReference>
<evidence type="ECO:0000256" key="1">
    <source>
        <dbReference type="ARBA" id="ARBA00022603"/>
    </source>
</evidence>
<keyword evidence="1 6" id="KW-0489">Methyltransferase</keyword>
<dbReference type="InterPro" id="IPR029063">
    <property type="entry name" value="SAM-dependent_MTases_sf"/>
</dbReference>
<dbReference type="PANTHER" id="PTHR13610:SF11">
    <property type="entry name" value="METHYLTRANSFERASE DOMAIN-CONTAINING PROTEIN"/>
    <property type="match status" value="1"/>
</dbReference>
<reference evidence="7" key="1">
    <citation type="journal article" date="2019" name="Int. J. Syst. Evol. Microbiol.">
        <title>The Global Catalogue of Microorganisms (GCM) 10K type strain sequencing project: providing services to taxonomists for standard genome sequencing and annotation.</title>
        <authorList>
            <consortium name="The Broad Institute Genomics Platform"/>
            <consortium name="The Broad Institute Genome Sequencing Center for Infectious Disease"/>
            <person name="Wu L."/>
            <person name="Ma J."/>
        </authorList>
    </citation>
    <scope>NUCLEOTIDE SEQUENCE [LARGE SCALE GENOMIC DNA]</scope>
    <source>
        <strain evidence="7">LMG 29894</strain>
    </source>
</reference>
<keyword evidence="3" id="KW-0949">S-adenosyl-L-methionine</keyword>
<keyword evidence="2 6" id="KW-0808">Transferase</keyword>
<evidence type="ECO:0000313" key="6">
    <source>
        <dbReference type="EMBL" id="MFC4161557.1"/>
    </source>
</evidence>
<feature type="transmembrane region" description="Helical" evidence="4">
    <location>
        <begin position="75"/>
        <end position="94"/>
    </location>
</feature>
<dbReference type="EMBL" id="JBHSBU010000001">
    <property type="protein sequence ID" value="MFC4161557.1"/>
    <property type="molecule type" value="Genomic_DNA"/>
</dbReference>
<dbReference type="RefSeq" id="WP_378167629.1">
    <property type="nucleotide sequence ID" value="NZ_JBHSBU010000001.1"/>
</dbReference>
<feature type="transmembrane region" description="Helical" evidence="4">
    <location>
        <begin position="51"/>
        <end position="69"/>
    </location>
</feature>
<dbReference type="InterPro" id="IPR026170">
    <property type="entry name" value="FAM173A/B"/>
</dbReference>
<keyword evidence="4" id="KW-0812">Transmembrane</keyword>
<dbReference type="CDD" id="cd02440">
    <property type="entry name" value="AdoMet_MTases"/>
    <property type="match status" value="1"/>
</dbReference>
<evidence type="ECO:0000256" key="3">
    <source>
        <dbReference type="ARBA" id="ARBA00022691"/>
    </source>
</evidence>
<evidence type="ECO:0000256" key="2">
    <source>
        <dbReference type="ARBA" id="ARBA00022679"/>
    </source>
</evidence>